<proteinExistence type="inferred from homology"/>
<keyword evidence="10" id="KW-0812">Transmembrane</keyword>
<keyword evidence="8" id="KW-0325">Glycoprotein</keyword>
<dbReference type="InterPro" id="IPR050753">
    <property type="entry name" value="Peptidase_M14_domain"/>
</dbReference>
<dbReference type="GO" id="GO:0046872">
    <property type="term" value="F:metal ion binding"/>
    <property type="evidence" value="ECO:0007669"/>
    <property type="project" value="UniProtKB-KW"/>
</dbReference>
<dbReference type="GO" id="GO:0004181">
    <property type="term" value="F:metallocarboxypeptidase activity"/>
    <property type="evidence" value="ECO:0007669"/>
    <property type="project" value="UniProtKB-EC"/>
</dbReference>
<comment type="caution">
    <text evidence="13">The sequence shown here is derived from an EMBL/GenBank/DDBJ whole genome shotgun (WGS) entry which is preliminary data.</text>
</comment>
<keyword evidence="14" id="KW-1185">Reference proteome</keyword>
<dbReference type="SUPFAM" id="SSF49464">
    <property type="entry name" value="Carboxypeptidase regulatory domain-like"/>
    <property type="match status" value="1"/>
</dbReference>
<dbReference type="InterPro" id="IPR008969">
    <property type="entry name" value="CarboxyPept-like_regulatory"/>
</dbReference>
<sequence length="499" mass="56017">MIISLLFLCLNLSSIFRLSSGRGALPSYNQSGYDDSIYGRSGRRLYAANDFLMSEEDYNARLEKLAQGGYMSNFELEKAMQEFNSRCPNISRIYSIGKSVLGVPLLAMEISDSPGNMDAEPSFKFIGNVHGNEPVGRELLLMLANWLCDNYLKDSLATTIVDGVHLHILPSVNPDGYALRRRGNANHVDLNRDFPDQFFPVNDDMDLRQPETKAMLNWMEDIHFTASATLHGGALVANYPWDGTEDKRRDYFGCPDDKTFRFLASIYSRSHYNMSLSKEFPGGITNGAFWYPIYGGMQDWNYIHSGCFELTLEISDDKWPDASELPTIWDHNRMSMLNLVGSVIKTGIHGRVLSSDGIPLPAAIAIRGINYTIAAGKKFGEYYRLLAPGEKYEVIASMPGYRSKRACVILGEGAVTVDFVLDPETSSTHSESRVLEDYARCYFDSTPSLQVVDFLPATQLEISLLLFVMLGLLCFLMQRRARKNQKQTHVSVPRRAAVV</sequence>
<keyword evidence="3 13" id="KW-0121">Carboxypeptidase</keyword>
<evidence type="ECO:0000313" key="13">
    <source>
        <dbReference type="EMBL" id="KAL1561503.1"/>
    </source>
</evidence>
<evidence type="ECO:0000256" key="11">
    <source>
        <dbReference type="SAM" id="SignalP"/>
    </source>
</evidence>
<keyword evidence="6 13" id="KW-0378">Hydrolase</keyword>
<dbReference type="GO" id="GO:0006508">
    <property type="term" value="P:proteolysis"/>
    <property type="evidence" value="ECO:0007669"/>
    <property type="project" value="UniProtKB-KW"/>
</dbReference>
<dbReference type="Gene3D" id="2.60.40.1120">
    <property type="entry name" value="Carboxypeptidase-like, regulatory domain"/>
    <property type="match status" value="1"/>
</dbReference>
<dbReference type="Proteomes" id="UP001567538">
    <property type="component" value="Unassembled WGS sequence"/>
</dbReference>
<dbReference type="FunFam" id="3.40.630.10:FF:000020">
    <property type="entry name" value="Carboxypeptidase D"/>
    <property type="match status" value="1"/>
</dbReference>
<evidence type="ECO:0000256" key="2">
    <source>
        <dbReference type="ARBA" id="ARBA00005988"/>
    </source>
</evidence>
<comment type="similarity">
    <text evidence="2 9">Belongs to the peptidase M14 family.</text>
</comment>
<keyword evidence="7" id="KW-0862">Zinc</keyword>
<dbReference type="SMART" id="SM00631">
    <property type="entry name" value="Zn_pept"/>
    <property type="match status" value="1"/>
</dbReference>
<keyword evidence="10" id="KW-1133">Transmembrane helix</keyword>
<dbReference type="PROSITE" id="PS52035">
    <property type="entry name" value="PEPTIDASE_M14"/>
    <property type="match status" value="1"/>
</dbReference>
<dbReference type="PANTHER" id="PTHR11532">
    <property type="entry name" value="PROTEASE M14 CARBOXYPEPTIDASE"/>
    <property type="match status" value="1"/>
</dbReference>
<dbReference type="EC" id="3.4.17.22" evidence="13"/>
<evidence type="ECO:0000256" key="4">
    <source>
        <dbReference type="ARBA" id="ARBA00022670"/>
    </source>
</evidence>
<evidence type="ECO:0000256" key="7">
    <source>
        <dbReference type="ARBA" id="ARBA00022833"/>
    </source>
</evidence>
<dbReference type="CDD" id="cd18172">
    <property type="entry name" value="M14_CP_plant"/>
    <property type="match status" value="1"/>
</dbReference>
<dbReference type="SUPFAM" id="SSF53187">
    <property type="entry name" value="Zn-dependent exopeptidases"/>
    <property type="match status" value="1"/>
</dbReference>
<evidence type="ECO:0000256" key="8">
    <source>
        <dbReference type="ARBA" id="ARBA00023180"/>
    </source>
</evidence>
<keyword evidence="10" id="KW-0472">Membrane</keyword>
<dbReference type="PROSITE" id="PS00132">
    <property type="entry name" value="CARBOXYPEPT_ZN_1"/>
    <property type="match status" value="1"/>
</dbReference>
<comment type="cofactor">
    <cofactor evidence="1">
        <name>Zn(2+)</name>
        <dbReference type="ChEBI" id="CHEBI:29105"/>
    </cofactor>
</comment>
<evidence type="ECO:0000259" key="12">
    <source>
        <dbReference type="PROSITE" id="PS52035"/>
    </source>
</evidence>
<dbReference type="PROSITE" id="PS00133">
    <property type="entry name" value="CARBOXYPEPT_ZN_2"/>
    <property type="match status" value="1"/>
</dbReference>
<accession>A0ABD1I1X1</accession>
<name>A0ABD1I1X1_SALDI</name>
<dbReference type="Pfam" id="PF00246">
    <property type="entry name" value="Peptidase_M14"/>
    <property type="match status" value="1"/>
</dbReference>
<gene>
    <name evidence="13" type="primary">SOL1</name>
    <name evidence="13" type="ORF">AAHA92_04196</name>
</gene>
<keyword evidence="11" id="KW-0732">Signal</keyword>
<evidence type="ECO:0000256" key="5">
    <source>
        <dbReference type="ARBA" id="ARBA00022723"/>
    </source>
</evidence>
<feature type="domain" description="Peptidase M14" evidence="12">
    <location>
        <begin position="69"/>
        <end position="343"/>
    </location>
</feature>
<dbReference type="InterPro" id="IPR000834">
    <property type="entry name" value="Peptidase_M14"/>
</dbReference>
<evidence type="ECO:0000256" key="10">
    <source>
        <dbReference type="SAM" id="Phobius"/>
    </source>
</evidence>
<reference evidence="13 14" key="1">
    <citation type="submission" date="2024-06" db="EMBL/GenBank/DDBJ databases">
        <title>A chromosome level genome sequence of Diviner's sage (Salvia divinorum).</title>
        <authorList>
            <person name="Ford S.A."/>
            <person name="Ro D.-K."/>
            <person name="Ness R.W."/>
            <person name="Phillips M.A."/>
        </authorList>
    </citation>
    <scope>NUCLEOTIDE SEQUENCE [LARGE SCALE GENOMIC DNA]</scope>
    <source>
        <strain evidence="13">SAF-2024a</strain>
        <tissue evidence="13">Leaf</tissue>
    </source>
</reference>
<dbReference type="InterPro" id="IPR057246">
    <property type="entry name" value="CARBOXYPEPT_ZN_1"/>
</dbReference>
<dbReference type="CDD" id="cd11308">
    <property type="entry name" value="Peptidase_M14NE-CP-C_like"/>
    <property type="match status" value="1"/>
</dbReference>
<evidence type="ECO:0000256" key="6">
    <source>
        <dbReference type="ARBA" id="ARBA00022801"/>
    </source>
</evidence>
<keyword evidence="4" id="KW-0645">Protease</keyword>
<feature type="chain" id="PRO_5044827926" evidence="11">
    <location>
        <begin position="22"/>
        <end position="499"/>
    </location>
</feature>
<dbReference type="PRINTS" id="PR00765">
    <property type="entry name" value="CRBOXYPTASEA"/>
</dbReference>
<keyword evidence="5" id="KW-0479">Metal-binding</keyword>
<evidence type="ECO:0000256" key="9">
    <source>
        <dbReference type="PROSITE-ProRule" id="PRU01379"/>
    </source>
</evidence>
<dbReference type="EMBL" id="JBEAFC010000003">
    <property type="protein sequence ID" value="KAL1561503.1"/>
    <property type="molecule type" value="Genomic_DNA"/>
</dbReference>
<organism evidence="13 14">
    <name type="scientific">Salvia divinorum</name>
    <name type="common">Maria pastora</name>
    <name type="synonym">Diviner's sage</name>
    <dbReference type="NCBI Taxonomy" id="28513"/>
    <lineage>
        <taxon>Eukaryota</taxon>
        <taxon>Viridiplantae</taxon>
        <taxon>Streptophyta</taxon>
        <taxon>Embryophyta</taxon>
        <taxon>Tracheophyta</taxon>
        <taxon>Spermatophyta</taxon>
        <taxon>Magnoliopsida</taxon>
        <taxon>eudicotyledons</taxon>
        <taxon>Gunneridae</taxon>
        <taxon>Pentapetalae</taxon>
        <taxon>asterids</taxon>
        <taxon>lamiids</taxon>
        <taxon>Lamiales</taxon>
        <taxon>Lamiaceae</taxon>
        <taxon>Nepetoideae</taxon>
        <taxon>Mentheae</taxon>
        <taxon>Salviinae</taxon>
        <taxon>Salvia</taxon>
        <taxon>Salvia subgen. Calosphace</taxon>
    </lineage>
</organism>
<evidence type="ECO:0000313" key="14">
    <source>
        <dbReference type="Proteomes" id="UP001567538"/>
    </source>
</evidence>
<evidence type="ECO:0000256" key="1">
    <source>
        <dbReference type="ARBA" id="ARBA00001947"/>
    </source>
</evidence>
<feature type="active site" description="Proton donor/acceptor" evidence="9">
    <location>
        <position position="313"/>
    </location>
</feature>
<dbReference type="PANTHER" id="PTHR11532:SF57">
    <property type="entry name" value="CARBOXYPEPTIDASE D, B"/>
    <property type="match status" value="1"/>
</dbReference>
<protein>
    <submittedName>
        <fullName evidence="13">Suppressor of los1-1</fullName>
        <ecNumber evidence="13">3.4.17.22</ecNumber>
    </submittedName>
</protein>
<feature type="transmembrane region" description="Helical" evidence="10">
    <location>
        <begin position="454"/>
        <end position="476"/>
    </location>
</feature>
<dbReference type="InterPro" id="IPR057247">
    <property type="entry name" value="CARBOXYPEPT_ZN_2"/>
</dbReference>
<evidence type="ECO:0000256" key="3">
    <source>
        <dbReference type="ARBA" id="ARBA00022645"/>
    </source>
</evidence>
<dbReference type="Gene3D" id="3.40.630.10">
    <property type="entry name" value="Zn peptidases"/>
    <property type="match status" value="1"/>
</dbReference>
<dbReference type="AlphaFoldDB" id="A0ABD1I1X1"/>
<feature type="signal peptide" evidence="11">
    <location>
        <begin position="1"/>
        <end position="21"/>
    </location>
</feature>